<proteinExistence type="predicted"/>
<organism evidence="2 3">
    <name type="scientific">Feldmannia species virus</name>
    <dbReference type="NCBI Taxonomy" id="39420"/>
    <lineage>
        <taxon>Viruses</taxon>
        <taxon>Varidnaviria</taxon>
        <taxon>Bamfordvirae</taxon>
        <taxon>Nucleocytoviricota</taxon>
        <taxon>Megaviricetes</taxon>
        <taxon>Algavirales</taxon>
        <taxon>Phycodnaviridae</taxon>
        <taxon>Phaeovirus</taxon>
        <taxon>Phaeovirus feldmanniae</taxon>
    </lineage>
</organism>
<evidence type="ECO:0000313" key="3">
    <source>
        <dbReference type="Proteomes" id="UP000204092"/>
    </source>
</evidence>
<accession>B5LWC4</accession>
<dbReference type="KEGG" id="vg:6804818"/>
<evidence type="ECO:0000256" key="1">
    <source>
        <dbReference type="SAM" id="MobiDB-lite"/>
    </source>
</evidence>
<sequence length="164" mass="18419">MSGIIRSVEEIVSLSESGRTPDKMAYKYLVQQVDRLLRARALDQQHDASFEVPAMVLFQPHFNREKVAQRLFKHYENIGFACKMSGYNVNLEWGKGVGKLSTTSAAGASSAADDDETSEEDEEILEPREIIFQEKKYSASLTQRVADLKKEQDAALKLSSSLKE</sequence>
<feature type="compositionally biased region" description="Acidic residues" evidence="1">
    <location>
        <begin position="112"/>
        <end position="124"/>
    </location>
</feature>
<dbReference type="Proteomes" id="UP000204092">
    <property type="component" value="Segment"/>
</dbReference>
<dbReference type="GeneID" id="6804818"/>
<name>B5LWC4_9PHYC</name>
<dbReference type="OrthoDB" id="14870at10239"/>
<feature type="region of interest" description="Disordered" evidence="1">
    <location>
        <begin position="104"/>
        <end position="125"/>
    </location>
</feature>
<keyword evidence="3" id="KW-1185">Reference proteome</keyword>
<dbReference type="EMBL" id="EU916176">
    <property type="protein sequence ID" value="ACH46787.1"/>
    <property type="molecule type" value="Genomic_DNA"/>
</dbReference>
<reference evidence="2 3" key="1">
    <citation type="journal article" date="2009" name="Virology">
        <title>Genomic analysis of the smallest giant virus--Feldmannia sp. virus 158.</title>
        <authorList>
            <person name="Schroeder D.C."/>
            <person name="Park Y."/>
            <person name="Yoon H.M."/>
            <person name="Lee Y.S."/>
            <person name="Kang S.W."/>
            <person name="Meints R.H."/>
            <person name="Ivey R.G."/>
            <person name="Choi T.J."/>
        </authorList>
    </citation>
    <scope>NUCLEOTIDE SEQUENCE [LARGE SCALE GENOMIC DNA]</scope>
    <source>
        <strain evidence="2">FsV-158</strain>
    </source>
</reference>
<protein>
    <submittedName>
        <fullName evidence="2">Uncharacterized protein</fullName>
    </submittedName>
</protein>
<dbReference type="RefSeq" id="YP_002154657.1">
    <property type="nucleotide sequence ID" value="NC_011183.1"/>
</dbReference>
<dbReference type="Pfam" id="PF19063">
    <property type="entry name" value="DUF5759"/>
    <property type="match status" value="1"/>
</dbReference>
<evidence type="ECO:0000313" key="2">
    <source>
        <dbReference type="EMBL" id="ACH46787.1"/>
    </source>
</evidence>
<dbReference type="InterPro" id="IPR043977">
    <property type="entry name" value="DUF5759"/>
</dbReference>